<proteinExistence type="predicted"/>
<dbReference type="EMBL" id="CAXITT010000136">
    <property type="protein sequence ID" value="CAL1533185.1"/>
    <property type="molecule type" value="Genomic_DNA"/>
</dbReference>
<organism evidence="1 2">
    <name type="scientific">Lymnaea stagnalis</name>
    <name type="common">Great pond snail</name>
    <name type="synonym">Helix stagnalis</name>
    <dbReference type="NCBI Taxonomy" id="6523"/>
    <lineage>
        <taxon>Eukaryota</taxon>
        <taxon>Metazoa</taxon>
        <taxon>Spiralia</taxon>
        <taxon>Lophotrochozoa</taxon>
        <taxon>Mollusca</taxon>
        <taxon>Gastropoda</taxon>
        <taxon>Heterobranchia</taxon>
        <taxon>Euthyneura</taxon>
        <taxon>Panpulmonata</taxon>
        <taxon>Hygrophila</taxon>
        <taxon>Lymnaeoidea</taxon>
        <taxon>Lymnaeidae</taxon>
        <taxon>Lymnaea</taxon>
    </lineage>
</organism>
<name>A0AAV2HII8_LYMST</name>
<dbReference type="Proteomes" id="UP001497497">
    <property type="component" value="Unassembled WGS sequence"/>
</dbReference>
<sequence>MPLSHSQILEGFECSGSGDIIFKSHCQKRKMDMDLCGERNIHELSESGDCKAQYEPKVSFPKRKCLWSTKSSHHHIENFGDQDTSPGCLKDSSLTSSLSSTSNFSSSSCHSSASSSSAVPLPRNMGSNNLALHFLSCIQHREQENTSSLNNNNPTAVSETVWSCDDELMEEEKDLMQNVDDNKRVDGCNNNHLTDIHLTGLHRSSVEDNGSMNTMDSDFFPDTTQYASSPIPVSAPQDIDYGDSVRTCAFLSCSGLKPSPVSGRLHCHCSASWRGMYGIDNGYITDYY</sequence>
<evidence type="ECO:0000313" key="2">
    <source>
        <dbReference type="Proteomes" id="UP001497497"/>
    </source>
</evidence>
<reference evidence="1 2" key="1">
    <citation type="submission" date="2024-04" db="EMBL/GenBank/DDBJ databases">
        <authorList>
            <consortium name="Genoscope - CEA"/>
            <person name="William W."/>
        </authorList>
    </citation>
    <scope>NUCLEOTIDE SEQUENCE [LARGE SCALE GENOMIC DNA]</scope>
</reference>
<dbReference type="AlphaFoldDB" id="A0AAV2HII8"/>
<evidence type="ECO:0000313" key="1">
    <source>
        <dbReference type="EMBL" id="CAL1533185.1"/>
    </source>
</evidence>
<protein>
    <submittedName>
        <fullName evidence="1">Uncharacterized protein</fullName>
    </submittedName>
</protein>
<keyword evidence="2" id="KW-1185">Reference proteome</keyword>
<comment type="caution">
    <text evidence="1">The sequence shown here is derived from an EMBL/GenBank/DDBJ whole genome shotgun (WGS) entry which is preliminary data.</text>
</comment>
<gene>
    <name evidence="1" type="ORF">GSLYS_00007203001</name>
</gene>
<accession>A0AAV2HII8</accession>